<keyword evidence="3" id="KW-1185">Reference proteome</keyword>
<reference evidence="2" key="1">
    <citation type="submission" date="2019-10" db="EMBL/GenBank/DDBJ databases">
        <authorList>
            <person name="Soares A.E.R."/>
            <person name="Aleixo A."/>
            <person name="Schneider P."/>
            <person name="Miyaki C.Y."/>
            <person name="Schneider M.P."/>
            <person name="Mello C."/>
            <person name="Vasconcelos A.T.R."/>
        </authorList>
    </citation>
    <scope>NUCLEOTIDE SEQUENCE</scope>
    <source>
        <tissue evidence="2">Muscle</tissue>
    </source>
</reference>
<protein>
    <submittedName>
        <fullName evidence="2">Uncharacterized protein</fullName>
    </submittedName>
</protein>
<feature type="compositionally biased region" description="Basic and acidic residues" evidence="1">
    <location>
        <begin position="86"/>
        <end position="117"/>
    </location>
</feature>
<proteinExistence type="predicted"/>
<feature type="region of interest" description="Disordered" evidence="1">
    <location>
        <begin position="50"/>
        <end position="131"/>
    </location>
</feature>
<gene>
    <name evidence="2" type="ORF">WISP_78893</name>
</gene>
<dbReference type="Proteomes" id="UP001145742">
    <property type="component" value="Unassembled WGS sequence"/>
</dbReference>
<dbReference type="EMBL" id="WHWB01033962">
    <property type="protein sequence ID" value="KAJ7415307.1"/>
    <property type="molecule type" value="Genomic_DNA"/>
</dbReference>
<evidence type="ECO:0000313" key="3">
    <source>
        <dbReference type="Proteomes" id="UP001145742"/>
    </source>
</evidence>
<sequence>MDRNQYDHAKEALNKIQFLMHTDGLRDEQIKSRPVTKNLYTYLVYGTRWNPPKDMDGAHKRDRQAILTSPVPVHQDHSSENMTSINKDRKEDPGNYRRHRDLGSREEHGADHHEGNHTTHAGQPGDHAQEA</sequence>
<organism evidence="2 3">
    <name type="scientific">Willisornis vidua</name>
    <name type="common">Xingu scale-backed antbird</name>
    <dbReference type="NCBI Taxonomy" id="1566151"/>
    <lineage>
        <taxon>Eukaryota</taxon>
        <taxon>Metazoa</taxon>
        <taxon>Chordata</taxon>
        <taxon>Craniata</taxon>
        <taxon>Vertebrata</taxon>
        <taxon>Euteleostomi</taxon>
        <taxon>Archelosauria</taxon>
        <taxon>Archosauria</taxon>
        <taxon>Dinosauria</taxon>
        <taxon>Saurischia</taxon>
        <taxon>Theropoda</taxon>
        <taxon>Coelurosauria</taxon>
        <taxon>Aves</taxon>
        <taxon>Neognathae</taxon>
        <taxon>Neoaves</taxon>
        <taxon>Telluraves</taxon>
        <taxon>Australaves</taxon>
        <taxon>Passeriformes</taxon>
        <taxon>Thamnophilidae</taxon>
        <taxon>Willisornis</taxon>
    </lineage>
</organism>
<evidence type="ECO:0000313" key="2">
    <source>
        <dbReference type="EMBL" id="KAJ7415307.1"/>
    </source>
</evidence>
<accession>A0ABQ9D5R7</accession>
<comment type="caution">
    <text evidence="2">The sequence shown here is derived from an EMBL/GenBank/DDBJ whole genome shotgun (WGS) entry which is preliminary data.</text>
</comment>
<name>A0ABQ9D5R7_9PASS</name>
<evidence type="ECO:0000256" key="1">
    <source>
        <dbReference type="SAM" id="MobiDB-lite"/>
    </source>
</evidence>